<dbReference type="EMBL" id="UJZG01000016">
    <property type="protein sequence ID" value="SXD99983.1"/>
    <property type="molecule type" value="Genomic_DNA"/>
</dbReference>
<reference evidence="1 2" key="1">
    <citation type="submission" date="2018-08" db="EMBL/GenBank/DDBJ databases">
        <authorList>
            <consortium name="Pathogen Informatics"/>
        </authorList>
    </citation>
    <scope>NUCLEOTIDE SEQUENCE [LARGE SCALE GENOMIC DNA]</scope>
    <source>
        <strain evidence="1 2">EuSCAPE_IT371</strain>
    </source>
</reference>
<organism evidence="1 2">
    <name type="scientific">Klebsiella quasivariicola</name>
    <dbReference type="NCBI Taxonomy" id="2026240"/>
    <lineage>
        <taxon>Bacteria</taxon>
        <taxon>Pseudomonadati</taxon>
        <taxon>Pseudomonadota</taxon>
        <taxon>Gammaproteobacteria</taxon>
        <taxon>Enterobacterales</taxon>
        <taxon>Enterobacteriaceae</taxon>
        <taxon>Klebsiella/Raoultella group</taxon>
        <taxon>Klebsiella</taxon>
        <taxon>Klebsiella pneumoniae complex</taxon>
    </lineage>
</organism>
<evidence type="ECO:0000313" key="2">
    <source>
        <dbReference type="Proteomes" id="UP000257712"/>
    </source>
</evidence>
<dbReference type="KEGG" id="kqv:B8P98_25515"/>
<protein>
    <submittedName>
        <fullName evidence="1">Colicin V</fullName>
    </submittedName>
</protein>
<evidence type="ECO:0000313" key="1">
    <source>
        <dbReference type="EMBL" id="SXD99983.1"/>
    </source>
</evidence>
<accession>A0A6C2VJP5</accession>
<comment type="caution">
    <text evidence="1">The sequence shown here is derived from an EMBL/GenBank/DDBJ whole genome shotgun (WGS) entry which is preliminary data.</text>
</comment>
<dbReference type="Proteomes" id="UP000257712">
    <property type="component" value="Unassembled WGS sequence"/>
</dbReference>
<dbReference type="GeneID" id="69757581"/>
<sequence length="120" mass="11807">MKELSVIEMESISGAYSWDFSSLGSAISSIASNGVEAVASALLLGAITAGGGSIVGGSHGSDNGGIFGVGTIGMMIGGLYGIIVGAINGAAAGFFLGWDQSKQIAIDSLEGIFNGTPGIY</sequence>
<gene>
    <name evidence="1" type="ORF">SAMEA3538780_04082</name>
</gene>
<dbReference type="RefSeq" id="WP_025712597.1">
    <property type="nucleotide sequence ID" value="NZ_CAAHGB010000003.1"/>
</dbReference>
<dbReference type="AlphaFoldDB" id="A0A223UH73"/>
<proteinExistence type="predicted"/>
<accession>A0A223UH73</accession>
<name>A0A223UH73_9ENTR</name>